<dbReference type="Proteomes" id="UP001591681">
    <property type="component" value="Unassembled WGS sequence"/>
</dbReference>
<keyword evidence="1 3" id="KW-0853">WD repeat</keyword>
<dbReference type="FunFam" id="2.130.10.10:FF:000357">
    <property type="entry name" value="Cilia and flagella associated protein 57"/>
    <property type="match status" value="1"/>
</dbReference>
<dbReference type="InterPro" id="IPR036322">
    <property type="entry name" value="WD40_repeat_dom_sf"/>
</dbReference>
<evidence type="ECO:0000313" key="8">
    <source>
        <dbReference type="Proteomes" id="UP001591681"/>
    </source>
</evidence>
<evidence type="ECO:0000313" key="7">
    <source>
        <dbReference type="EMBL" id="KAL2089786.1"/>
    </source>
</evidence>
<dbReference type="InterPro" id="IPR055442">
    <property type="entry name" value="Beta-prop_EML-like_2nd"/>
</dbReference>
<feature type="region of interest" description="Disordered" evidence="5">
    <location>
        <begin position="233"/>
        <end position="265"/>
    </location>
</feature>
<dbReference type="InterPro" id="IPR011047">
    <property type="entry name" value="Quinoprotein_ADH-like_sf"/>
</dbReference>
<feature type="coiled-coil region" evidence="4">
    <location>
        <begin position="922"/>
        <end position="1061"/>
    </location>
</feature>
<gene>
    <name evidence="7" type="ORF">ACEWY4_014474</name>
</gene>
<feature type="domain" description="EML-like second beta-propeller" evidence="6">
    <location>
        <begin position="374"/>
        <end position="648"/>
    </location>
</feature>
<proteinExistence type="predicted"/>
<dbReference type="FunFam" id="2.130.10.10:FF:000271">
    <property type="entry name" value="cilia- and flagella-associated protein 57"/>
    <property type="match status" value="1"/>
</dbReference>
<dbReference type="SUPFAM" id="SSF50998">
    <property type="entry name" value="Quinoprotein alcohol dehydrogenase-like"/>
    <property type="match status" value="1"/>
</dbReference>
<evidence type="ECO:0000256" key="1">
    <source>
        <dbReference type="ARBA" id="ARBA00022574"/>
    </source>
</evidence>
<evidence type="ECO:0000256" key="4">
    <source>
        <dbReference type="SAM" id="Coils"/>
    </source>
</evidence>
<evidence type="ECO:0000259" key="6">
    <source>
        <dbReference type="Pfam" id="PF23414"/>
    </source>
</evidence>
<keyword evidence="2" id="KW-0677">Repeat</keyword>
<keyword evidence="4" id="KW-0175">Coiled coil</keyword>
<dbReference type="PANTHER" id="PTHR32215:SF0">
    <property type="entry name" value="CILIA- AND FLAGELLA-ASSOCIATED PROTEIN 57"/>
    <property type="match status" value="1"/>
</dbReference>
<dbReference type="AlphaFoldDB" id="A0ABD1JSC6"/>
<feature type="repeat" description="WD" evidence="3">
    <location>
        <begin position="489"/>
        <end position="530"/>
    </location>
</feature>
<dbReference type="SMART" id="SM00320">
    <property type="entry name" value="WD40"/>
    <property type="match status" value="7"/>
</dbReference>
<dbReference type="InterPro" id="IPR019775">
    <property type="entry name" value="WD40_repeat_CS"/>
</dbReference>
<evidence type="ECO:0000256" key="3">
    <source>
        <dbReference type="PROSITE-ProRule" id="PRU00221"/>
    </source>
</evidence>
<keyword evidence="8" id="KW-1185">Reference proteome</keyword>
<feature type="region of interest" description="Disordered" evidence="5">
    <location>
        <begin position="1188"/>
        <end position="1208"/>
    </location>
</feature>
<evidence type="ECO:0000256" key="5">
    <source>
        <dbReference type="SAM" id="MobiDB-lite"/>
    </source>
</evidence>
<dbReference type="Gene3D" id="1.10.287.1490">
    <property type="match status" value="1"/>
</dbReference>
<sequence>MAAVVAQCHYVFGLRTGVANNVCFFDEQTIIFPSGNNCVRYNIDQKWQRFIPGVEKSRGIYALTISPSKRYLAVSERGERAMITIYDLQHEQCRKRKVLTAGDLATSEFVSMSFSPDCKYFVAQSGGPEWVLIYWMWERQKVMATVKTTTILNPIYQVSFNPVDNAQICVSGYGVLKIFRFTEGILKQMGFQKLDTQNILSHAWVSEERIIAGTEKGRLLVFESGDLRWDMTVAPSRKEGPVKSTSGKSRSANEDEQEAQTETPQVTAITAYSKGFACAAGPGRVLLYERTDEKDCYRKTREIRIPQDPCRGDPGRAEQQQIMSLVISPTEETLVTSTDHHQLYSLTFSTAEMSKGEQAHFEHLCHSFHSECITGLSVCVRKPIIATCSLDQSVRIWNFETNTLELYKEFQEEAFSIALHPSGLYVLVGFSSKLRLMNLLIDDIRTFKEFTVRGCRECAFSYGGHLFAAVNGNVIHIYSTTTFENTLNLKGHNGKVRSIVWSGDDSKLVTCGMEGAVYEWNALTGKRESESVLKSCGYTGVSLSPDSRAIFAVGTDFTLKEIQDCQILREVSAEDVTYTSVVMSRTGRVLFTGTSAGTVRCIKYPLSLQRQWIEYQAHASAVTKMVITFDDQYLLTVAEDGCLIIWKLIDKEGRGLKRDKEICYAEEILITKSDLEEKNQMMSELRARVEELKMENEYQLRLKDMNSNEMIKDLTETFNQQMESLKTKNQIMKAEKGWQESKHQEVLTEVLDKHSKAIQDLESVSSQKLLREYEKYQELQVKSQRMQLNYELKLKTMEQEKAEALQKLTFHYEGKALEKQLLLEQSQEEVRAQLKEFEESRKQMEEDGDREIQDVRVRYERWLIEEREANLKMKGDTGIVKKKRWVIIMTNHSAIRATRCEGACPSVHICAQHAIHRNVVQFSSLQKEVDDKNMQMDRMRGEQTRLQAVIKSLEKDTLTLKKEIQERDDTIQDKERRMYDLKKKNQELEKFKFVLDYKIKELRKQIEPRENDIKEMSVQIQDMEKELGTFHKENIKQELENRELSVKLTASEKELHKERQRVWDGLALIKRFKTDLHNCVAFIQEPLRLKLAIKDLHDRYIHQSDMVELAGIDSGIKMEYARQQEHLEKSVASLKKKLTRANLGHSAENVKIMQENVTLITEINNLRRELKLTRSQVYNYETQLGLNKKQKQQASEVKGTPTPRSDPPEVIQRLELHNEAETIIQLQNLEILRLRQEIQDMSMRKISYRPPSTSKLPALSKL</sequence>
<dbReference type="InterPro" id="IPR015943">
    <property type="entry name" value="WD40/YVTN_repeat-like_dom_sf"/>
</dbReference>
<dbReference type="Pfam" id="PF23414">
    <property type="entry name" value="Beta-prop_EML_2"/>
    <property type="match status" value="1"/>
</dbReference>
<evidence type="ECO:0000256" key="2">
    <source>
        <dbReference type="ARBA" id="ARBA00022737"/>
    </source>
</evidence>
<feature type="coiled-coil region" evidence="4">
    <location>
        <begin position="1117"/>
        <end position="1183"/>
    </location>
</feature>
<feature type="repeat" description="WD" evidence="3">
    <location>
        <begin position="366"/>
        <end position="407"/>
    </location>
</feature>
<protein>
    <recommendedName>
        <fullName evidence="6">EML-like second beta-propeller domain-containing protein</fullName>
    </recommendedName>
</protein>
<dbReference type="SUPFAM" id="SSF50978">
    <property type="entry name" value="WD40 repeat-like"/>
    <property type="match status" value="1"/>
</dbReference>
<dbReference type="EMBL" id="JBHFQA010000012">
    <property type="protein sequence ID" value="KAL2089786.1"/>
    <property type="molecule type" value="Genomic_DNA"/>
</dbReference>
<reference evidence="7 8" key="1">
    <citation type="submission" date="2024-09" db="EMBL/GenBank/DDBJ databases">
        <title>A chromosome-level genome assembly of Gray's grenadier anchovy, Coilia grayii.</title>
        <authorList>
            <person name="Fu Z."/>
        </authorList>
    </citation>
    <scope>NUCLEOTIDE SEQUENCE [LARGE SCALE GENOMIC DNA]</scope>
    <source>
        <strain evidence="7">G4</strain>
        <tissue evidence="7">Muscle</tissue>
    </source>
</reference>
<dbReference type="InterPro" id="IPR001680">
    <property type="entry name" value="WD40_rpt"/>
</dbReference>
<dbReference type="Gene3D" id="2.130.10.10">
    <property type="entry name" value="YVTN repeat-like/Quinoprotein amine dehydrogenase"/>
    <property type="match status" value="3"/>
</dbReference>
<dbReference type="PANTHER" id="PTHR32215">
    <property type="entry name" value="CILIA- AND FLAGELLA-ASSOCIATED PROTEIN 57"/>
    <property type="match status" value="1"/>
</dbReference>
<dbReference type="PROSITE" id="PS50082">
    <property type="entry name" value="WD_REPEATS_2"/>
    <property type="match status" value="3"/>
</dbReference>
<dbReference type="PROSITE" id="PS50294">
    <property type="entry name" value="WD_REPEATS_REGION"/>
    <property type="match status" value="2"/>
</dbReference>
<dbReference type="PROSITE" id="PS00678">
    <property type="entry name" value="WD_REPEATS_1"/>
    <property type="match status" value="1"/>
</dbReference>
<dbReference type="InterPro" id="IPR052993">
    <property type="entry name" value="CFA-57"/>
</dbReference>
<organism evidence="7 8">
    <name type="scientific">Coilia grayii</name>
    <name type="common">Gray's grenadier anchovy</name>
    <dbReference type="NCBI Taxonomy" id="363190"/>
    <lineage>
        <taxon>Eukaryota</taxon>
        <taxon>Metazoa</taxon>
        <taxon>Chordata</taxon>
        <taxon>Craniata</taxon>
        <taxon>Vertebrata</taxon>
        <taxon>Euteleostomi</taxon>
        <taxon>Actinopterygii</taxon>
        <taxon>Neopterygii</taxon>
        <taxon>Teleostei</taxon>
        <taxon>Clupei</taxon>
        <taxon>Clupeiformes</taxon>
        <taxon>Clupeoidei</taxon>
        <taxon>Engraulidae</taxon>
        <taxon>Coilinae</taxon>
        <taxon>Coilia</taxon>
    </lineage>
</organism>
<feature type="repeat" description="WD" evidence="3">
    <location>
        <begin position="615"/>
        <end position="648"/>
    </location>
</feature>
<accession>A0ABD1JSC6</accession>
<comment type="caution">
    <text evidence="7">The sequence shown here is derived from an EMBL/GenBank/DDBJ whole genome shotgun (WGS) entry which is preliminary data.</text>
</comment>
<feature type="coiled-coil region" evidence="4">
    <location>
        <begin position="787"/>
        <end position="854"/>
    </location>
</feature>
<name>A0ABD1JSC6_9TELE</name>